<keyword evidence="3" id="KW-1185">Reference proteome</keyword>
<keyword evidence="2" id="KW-0548">Nucleotidyltransferase</keyword>
<accession>A0A392QLK6</accession>
<comment type="caution">
    <text evidence="2">The sequence shown here is derived from an EMBL/GenBank/DDBJ whole genome shotgun (WGS) entry which is preliminary data.</text>
</comment>
<evidence type="ECO:0000256" key="1">
    <source>
        <dbReference type="SAM" id="Phobius"/>
    </source>
</evidence>
<dbReference type="Proteomes" id="UP000265520">
    <property type="component" value="Unassembled WGS sequence"/>
</dbReference>
<dbReference type="InterPro" id="IPR052343">
    <property type="entry name" value="Retrotransposon-Effector_Assoc"/>
</dbReference>
<dbReference type="GO" id="GO:0003964">
    <property type="term" value="F:RNA-directed DNA polymerase activity"/>
    <property type="evidence" value="ECO:0007669"/>
    <property type="project" value="UniProtKB-KW"/>
</dbReference>
<keyword evidence="2" id="KW-0695">RNA-directed DNA polymerase</keyword>
<organism evidence="2 3">
    <name type="scientific">Trifolium medium</name>
    <dbReference type="NCBI Taxonomy" id="97028"/>
    <lineage>
        <taxon>Eukaryota</taxon>
        <taxon>Viridiplantae</taxon>
        <taxon>Streptophyta</taxon>
        <taxon>Embryophyta</taxon>
        <taxon>Tracheophyta</taxon>
        <taxon>Spermatophyta</taxon>
        <taxon>Magnoliopsida</taxon>
        <taxon>eudicotyledons</taxon>
        <taxon>Gunneridae</taxon>
        <taxon>Pentapetalae</taxon>
        <taxon>rosids</taxon>
        <taxon>fabids</taxon>
        <taxon>Fabales</taxon>
        <taxon>Fabaceae</taxon>
        <taxon>Papilionoideae</taxon>
        <taxon>50 kb inversion clade</taxon>
        <taxon>NPAAA clade</taxon>
        <taxon>Hologalegina</taxon>
        <taxon>IRL clade</taxon>
        <taxon>Trifolieae</taxon>
        <taxon>Trifolium</taxon>
    </lineage>
</organism>
<dbReference type="PANTHER" id="PTHR46890:SF48">
    <property type="entry name" value="RNA-DIRECTED DNA POLYMERASE"/>
    <property type="match status" value="1"/>
</dbReference>
<sequence length="77" mass="8474">MLGRMGFDRKWINWMMTCVCSNSISVLVNGSPTEEFVAQRGLRQGDPLAPFLFLIVAEGLAGLMWSAVRSGSFAGYK</sequence>
<protein>
    <submittedName>
        <fullName evidence="2">LINE-1 reverse transcriptase like</fullName>
    </submittedName>
</protein>
<evidence type="ECO:0000313" key="3">
    <source>
        <dbReference type="Proteomes" id="UP000265520"/>
    </source>
</evidence>
<name>A0A392QLK6_9FABA</name>
<feature type="non-terminal residue" evidence="2">
    <location>
        <position position="77"/>
    </location>
</feature>
<keyword evidence="1" id="KW-0812">Transmembrane</keyword>
<feature type="transmembrane region" description="Helical" evidence="1">
    <location>
        <begin position="48"/>
        <end position="68"/>
    </location>
</feature>
<proteinExistence type="predicted"/>
<dbReference type="EMBL" id="LXQA010146431">
    <property type="protein sequence ID" value="MCI25301.1"/>
    <property type="molecule type" value="Genomic_DNA"/>
</dbReference>
<keyword evidence="2" id="KW-0808">Transferase</keyword>
<keyword evidence="1" id="KW-1133">Transmembrane helix</keyword>
<keyword evidence="1" id="KW-0472">Membrane</keyword>
<dbReference type="PANTHER" id="PTHR46890">
    <property type="entry name" value="NON-LTR RETROLELEMENT REVERSE TRANSCRIPTASE-LIKE PROTEIN-RELATED"/>
    <property type="match status" value="1"/>
</dbReference>
<dbReference type="AlphaFoldDB" id="A0A392QLK6"/>
<evidence type="ECO:0000313" key="2">
    <source>
        <dbReference type="EMBL" id="MCI25301.1"/>
    </source>
</evidence>
<reference evidence="2 3" key="1">
    <citation type="journal article" date="2018" name="Front. Plant Sci.">
        <title>Red Clover (Trifolium pratense) and Zigzag Clover (T. medium) - A Picture of Genomic Similarities and Differences.</title>
        <authorList>
            <person name="Dluhosova J."/>
            <person name="Istvanek J."/>
            <person name="Nedelnik J."/>
            <person name="Repkova J."/>
        </authorList>
    </citation>
    <scope>NUCLEOTIDE SEQUENCE [LARGE SCALE GENOMIC DNA]</scope>
    <source>
        <strain evidence="3">cv. 10/8</strain>
        <tissue evidence="2">Leaf</tissue>
    </source>
</reference>